<proteinExistence type="predicted"/>
<evidence type="ECO:0000313" key="1">
    <source>
        <dbReference type="EMBL" id="GAA3914480.1"/>
    </source>
</evidence>
<dbReference type="PANTHER" id="PTHR39324:SF1">
    <property type="entry name" value="CALCIUM DODECIN"/>
    <property type="match status" value="1"/>
</dbReference>
<dbReference type="EMBL" id="BAAAZU010000003">
    <property type="protein sequence ID" value="GAA3914480.1"/>
    <property type="molecule type" value="Genomic_DNA"/>
</dbReference>
<dbReference type="InterPro" id="IPR050049">
    <property type="entry name" value="Dodecin_bact"/>
</dbReference>
<dbReference type="Pfam" id="PF07311">
    <property type="entry name" value="Dodecin"/>
    <property type="match status" value="1"/>
</dbReference>
<accession>A0ABP7M7F0</accession>
<reference evidence="2" key="1">
    <citation type="journal article" date="2019" name="Int. J. Syst. Evol. Microbiol.">
        <title>The Global Catalogue of Microorganisms (GCM) 10K type strain sequencing project: providing services to taxonomists for standard genome sequencing and annotation.</title>
        <authorList>
            <consortium name="The Broad Institute Genomics Platform"/>
            <consortium name="The Broad Institute Genome Sequencing Center for Infectious Disease"/>
            <person name="Wu L."/>
            <person name="Ma J."/>
        </authorList>
    </citation>
    <scope>NUCLEOTIDE SEQUENCE [LARGE SCALE GENOMIC DNA]</scope>
    <source>
        <strain evidence="2">JCM 16916</strain>
    </source>
</reference>
<sequence>MGDHVYKSTELTGSSKESVDDAVRTAIERASKTLRDIRWFEVTDVRGHVRDGKVAHWQVTVKVGFTLDD</sequence>
<evidence type="ECO:0000313" key="2">
    <source>
        <dbReference type="Proteomes" id="UP001501727"/>
    </source>
</evidence>
<dbReference type="InterPro" id="IPR025543">
    <property type="entry name" value="Dodecin-like"/>
</dbReference>
<dbReference type="Proteomes" id="UP001501727">
    <property type="component" value="Unassembled WGS sequence"/>
</dbReference>
<comment type="caution">
    <text evidence="1">The sequence shown here is derived from an EMBL/GenBank/DDBJ whole genome shotgun (WGS) entry which is preliminary data.</text>
</comment>
<dbReference type="InterPro" id="IPR036694">
    <property type="entry name" value="Dodecin-like_sf"/>
</dbReference>
<organism evidence="1 2">
    <name type="scientific">Luteimonas lutimaris</name>
    <dbReference type="NCBI Taxonomy" id="698645"/>
    <lineage>
        <taxon>Bacteria</taxon>
        <taxon>Pseudomonadati</taxon>
        <taxon>Pseudomonadota</taxon>
        <taxon>Gammaproteobacteria</taxon>
        <taxon>Lysobacterales</taxon>
        <taxon>Lysobacteraceae</taxon>
        <taxon>Luteimonas</taxon>
    </lineage>
</organism>
<gene>
    <name evidence="1" type="ORF">GCM10022229_04360</name>
</gene>
<protein>
    <submittedName>
        <fullName evidence="1">Dodecin family protein</fullName>
    </submittedName>
</protein>
<name>A0ABP7M7F0_9GAMM</name>
<dbReference type="InterPro" id="IPR009923">
    <property type="entry name" value="Dodecin"/>
</dbReference>
<dbReference type="SUPFAM" id="SSF89807">
    <property type="entry name" value="Dodecin-like"/>
    <property type="match status" value="1"/>
</dbReference>
<dbReference type="RefSeq" id="WP_344758300.1">
    <property type="nucleotide sequence ID" value="NZ_BAAAZU010000003.1"/>
</dbReference>
<dbReference type="NCBIfam" id="NF043052">
    <property type="entry name" value="DodecBact"/>
    <property type="match status" value="1"/>
</dbReference>
<dbReference type="PANTHER" id="PTHR39324">
    <property type="entry name" value="CALCIUM DODECIN"/>
    <property type="match status" value="1"/>
</dbReference>
<dbReference type="Gene3D" id="3.30.1660.10">
    <property type="entry name" value="Flavin-binding protein dodecin"/>
    <property type="match status" value="1"/>
</dbReference>
<keyword evidence="2" id="KW-1185">Reference proteome</keyword>